<evidence type="ECO:0000256" key="4">
    <source>
        <dbReference type="ARBA" id="ARBA00023163"/>
    </source>
</evidence>
<dbReference type="Pfam" id="PF00172">
    <property type="entry name" value="Zn_clus"/>
    <property type="match status" value="1"/>
</dbReference>
<dbReference type="CDD" id="cd00067">
    <property type="entry name" value="GAL4"/>
    <property type="match status" value="1"/>
</dbReference>
<protein>
    <submittedName>
        <fullName evidence="8">Related to nitrate assimilation regulatory protein nirA</fullName>
    </submittedName>
</protein>
<dbReference type="Gene3D" id="4.10.240.10">
    <property type="entry name" value="Zn(2)-C6 fungal-type DNA-binding domain"/>
    <property type="match status" value="1"/>
</dbReference>
<keyword evidence="2" id="KW-0479">Metal-binding</keyword>
<dbReference type="OrthoDB" id="197068at2759"/>
<keyword evidence="4" id="KW-0804">Transcription</keyword>
<evidence type="ECO:0000256" key="2">
    <source>
        <dbReference type="ARBA" id="ARBA00022723"/>
    </source>
</evidence>
<dbReference type="CDD" id="cd12148">
    <property type="entry name" value="fungal_TF_MHR"/>
    <property type="match status" value="1"/>
</dbReference>
<feature type="compositionally biased region" description="Basic and acidic residues" evidence="6">
    <location>
        <begin position="98"/>
        <end position="111"/>
    </location>
</feature>
<dbReference type="PANTHER" id="PTHR47338:SF4">
    <property type="entry name" value="ZN(II)2CYS6 TRANSCRIPTION FACTOR (EUROFUNG)"/>
    <property type="match status" value="1"/>
</dbReference>
<gene>
    <name evidence="8" type="ORF">RCC_06800</name>
</gene>
<keyword evidence="5" id="KW-0539">Nucleus</keyword>
<dbReference type="GO" id="GO:0005634">
    <property type="term" value="C:nucleus"/>
    <property type="evidence" value="ECO:0007669"/>
    <property type="project" value="UniProtKB-SubCell"/>
</dbReference>
<dbReference type="GO" id="GO:0000981">
    <property type="term" value="F:DNA-binding transcription factor activity, RNA polymerase II-specific"/>
    <property type="evidence" value="ECO:0007669"/>
    <property type="project" value="InterPro"/>
</dbReference>
<dbReference type="GO" id="GO:0008270">
    <property type="term" value="F:zinc ion binding"/>
    <property type="evidence" value="ECO:0007669"/>
    <property type="project" value="InterPro"/>
</dbReference>
<dbReference type="GeneID" id="35601928"/>
<organism evidence="8 9">
    <name type="scientific">Ramularia collo-cygni</name>
    <dbReference type="NCBI Taxonomy" id="112498"/>
    <lineage>
        <taxon>Eukaryota</taxon>
        <taxon>Fungi</taxon>
        <taxon>Dikarya</taxon>
        <taxon>Ascomycota</taxon>
        <taxon>Pezizomycotina</taxon>
        <taxon>Dothideomycetes</taxon>
        <taxon>Dothideomycetidae</taxon>
        <taxon>Mycosphaerellales</taxon>
        <taxon>Mycosphaerellaceae</taxon>
        <taxon>Ramularia</taxon>
    </lineage>
</organism>
<evidence type="ECO:0000256" key="5">
    <source>
        <dbReference type="ARBA" id="ARBA00023242"/>
    </source>
</evidence>
<evidence type="ECO:0000256" key="3">
    <source>
        <dbReference type="ARBA" id="ARBA00023015"/>
    </source>
</evidence>
<evidence type="ECO:0000259" key="7">
    <source>
        <dbReference type="PROSITE" id="PS50048"/>
    </source>
</evidence>
<dbReference type="SMART" id="SM00906">
    <property type="entry name" value="Fungal_trans"/>
    <property type="match status" value="1"/>
</dbReference>
<dbReference type="PROSITE" id="PS50048">
    <property type="entry name" value="ZN2_CY6_FUNGAL_2"/>
    <property type="match status" value="1"/>
</dbReference>
<dbReference type="RefSeq" id="XP_023627828.1">
    <property type="nucleotide sequence ID" value="XM_023772060.1"/>
</dbReference>
<feature type="domain" description="Zn(2)-C6 fungal-type" evidence="7">
    <location>
        <begin position="40"/>
        <end position="70"/>
    </location>
</feature>
<dbReference type="InterPro" id="IPR001138">
    <property type="entry name" value="Zn2Cys6_DnaBD"/>
</dbReference>
<evidence type="ECO:0000256" key="6">
    <source>
        <dbReference type="SAM" id="MobiDB-lite"/>
    </source>
</evidence>
<feature type="region of interest" description="Disordered" evidence="6">
    <location>
        <begin position="98"/>
        <end position="141"/>
    </location>
</feature>
<dbReference type="InterPro" id="IPR036864">
    <property type="entry name" value="Zn2-C6_fun-type_DNA-bd_sf"/>
</dbReference>
<dbReference type="PANTHER" id="PTHR47338">
    <property type="entry name" value="ZN(II)2CYS6 TRANSCRIPTION FACTOR (EUROFUNG)-RELATED"/>
    <property type="match status" value="1"/>
</dbReference>
<dbReference type="SMART" id="SM00066">
    <property type="entry name" value="GAL4"/>
    <property type="match status" value="1"/>
</dbReference>
<dbReference type="Pfam" id="PF04082">
    <property type="entry name" value="Fungal_trans"/>
    <property type="match status" value="1"/>
</dbReference>
<evidence type="ECO:0000313" key="8">
    <source>
        <dbReference type="EMBL" id="CZT20939.1"/>
    </source>
</evidence>
<dbReference type="SUPFAM" id="SSF57701">
    <property type="entry name" value="Zn2/Cys6 DNA-binding domain"/>
    <property type="match status" value="1"/>
</dbReference>
<dbReference type="STRING" id="112498.A0A2D3VGD1"/>
<dbReference type="AlphaFoldDB" id="A0A2D3VGD1"/>
<reference evidence="8 9" key="1">
    <citation type="submission" date="2016-03" db="EMBL/GenBank/DDBJ databases">
        <authorList>
            <person name="Ploux O."/>
        </authorList>
    </citation>
    <scope>NUCLEOTIDE SEQUENCE [LARGE SCALE GENOMIC DNA]</scope>
    <source>
        <strain evidence="8 9">URUG2</strain>
    </source>
</reference>
<keyword evidence="3" id="KW-0805">Transcription regulation</keyword>
<dbReference type="GO" id="GO:0003677">
    <property type="term" value="F:DNA binding"/>
    <property type="evidence" value="ECO:0007669"/>
    <property type="project" value="InterPro"/>
</dbReference>
<keyword evidence="9" id="KW-1185">Reference proteome</keyword>
<evidence type="ECO:0000313" key="9">
    <source>
        <dbReference type="Proteomes" id="UP000225277"/>
    </source>
</evidence>
<comment type="subcellular location">
    <subcellularLocation>
        <location evidence="1">Nucleus</location>
    </subcellularLocation>
</comment>
<dbReference type="GO" id="GO:0006351">
    <property type="term" value="P:DNA-templated transcription"/>
    <property type="evidence" value="ECO:0007669"/>
    <property type="project" value="InterPro"/>
</dbReference>
<name>A0A2D3VGD1_9PEZI</name>
<accession>A0A2D3VGD1</accession>
<dbReference type="Proteomes" id="UP000225277">
    <property type="component" value="Unassembled WGS sequence"/>
</dbReference>
<dbReference type="EMBL" id="FJUY01000010">
    <property type="protein sequence ID" value="CZT20939.1"/>
    <property type="molecule type" value="Genomic_DNA"/>
</dbReference>
<feature type="compositionally biased region" description="Polar residues" evidence="6">
    <location>
        <begin position="643"/>
        <end position="664"/>
    </location>
</feature>
<evidence type="ECO:0000256" key="1">
    <source>
        <dbReference type="ARBA" id="ARBA00004123"/>
    </source>
</evidence>
<dbReference type="InterPro" id="IPR050815">
    <property type="entry name" value="TF_fung"/>
</dbReference>
<dbReference type="InterPro" id="IPR007219">
    <property type="entry name" value="XnlR_reg_dom"/>
</dbReference>
<feature type="region of interest" description="Disordered" evidence="6">
    <location>
        <begin position="638"/>
        <end position="664"/>
    </location>
</feature>
<proteinExistence type="predicted"/>
<sequence>MPIAQQSIAQQIADSGPVMQRPIHRLPVRKLSNDSKEAMNCKSCRKRKIKCNRLKPSCEACQVFNSTCVYDAVPKKRGPKTDVLEALLKRVNGLEKRLKDEQRSISPKREGAPPPIDTVASSSHDDSDSPMQEPIPRVSSHTRTDFIPDQRLPEASAFTDVLLDTYFSCLHNKPFYILDESATRLRFRDGRLPPFLVDAIHAVTIKYAPHLYGGQEGARQSSHACMDRARAQIDVDEPTVENLQALLLLATANFQNGRGKKSQMILNHAVSMALALNLHLELPAELQIAVFEREGRRKLFWTCYLMDRFSVSGSKRPTMIADESIHLRLPAWQPPGSRVLVDGPYFTNGSNLSYTTGASNAAQGGGAMLIEIVRMLGITNRYLGAGGVKGDSHFPWHSQSTLSRIRSELDSWAAATREIFTSVDAIFGSQDSSVLVLSKLIYHLIHCLIYRPFLPIELSELSGTGQSQSWQIEATHLCFLHANAIGELCQIASHSTTLTDWPSFVGYCICTAGTIHIHGTHYVSYPQSDTYRQSGEYLSRGMAHLLELRSIYAGLQHHRDTLTAAFNSHADLVRTASSNPARFPPAFQMEDFFDRYPDSYIDGSHVTFSELVIPEDAQEALPIYNQFEQASDLWTGRSVPLHSRTSTNPSQSTMQEPSRPESTQPLIEEEAMIPTPLTSHSHLDSDYVARGLGLEGLPIEFLSTHNFGSAQLGSGLGLNTAVHHNGSFTTYDLYTPSGTSAGSGSVDTTTDDDPFLSLLGQLAENNMACFDEHGGGVEFCMDG</sequence>